<dbReference type="EMBL" id="FXAU01000001">
    <property type="protein sequence ID" value="SMG09912.1"/>
    <property type="molecule type" value="Genomic_DNA"/>
</dbReference>
<name>A0A1X7I606_9SPHI</name>
<sequence>MKSNILITKTWRSWCGLPYQVWGVLLVSTFISCEKSKEDTGRVTEMIVSEDAEQAHIISAHEFTVEGGKDTLYVFGDQTLDVNFETSDPNTWVKVDKMEPVGGKGGVRLILEVSPMQTQFKKRTGVLNIKGAEAYSGKFIRLSQGYDTRIAEEFAWLRYGNGNPLDEGRGTLIGQWTNAQKEYGWTNPGTAATSKTYGMNGFVQLGSADFGGTLLSAVVPGIEKDSLLLLTFNAVAYTARNGEQDGNKLTIKLKGAEFADGQTSKMVELKYYDHQSALILTKMWEETQAIFALKKPVRNPTASTIQLEFIAGDGQEMAKNRLFVDNINLYTTAQFQAIKK</sequence>
<dbReference type="PROSITE" id="PS51257">
    <property type="entry name" value="PROKAR_LIPOPROTEIN"/>
    <property type="match status" value="1"/>
</dbReference>
<accession>A0A1X7I606</accession>
<protein>
    <submittedName>
        <fullName evidence="1">Uncharacterized protein</fullName>
    </submittedName>
</protein>
<organism evidence="1 2">
    <name type="scientific">Sphingobacterium psychroaquaticum</name>
    <dbReference type="NCBI Taxonomy" id="561061"/>
    <lineage>
        <taxon>Bacteria</taxon>
        <taxon>Pseudomonadati</taxon>
        <taxon>Bacteroidota</taxon>
        <taxon>Sphingobacteriia</taxon>
        <taxon>Sphingobacteriales</taxon>
        <taxon>Sphingobacteriaceae</taxon>
        <taxon>Sphingobacterium</taxon>
    </lineage>
</organism>
<keyword evidence="2" id="KW-1185">Reference proteome</keyword>
<reference evidence="1 2" key="1">
    <citation type="submission" date="2017-04" db="EMBL/GenBank/DDBJ databases">
        <authorList>
            <person name="Afonso C.L."/>
            <person name="Miller P.J."/>
            <person name="Scott M.A."/>
            <person name="Spackman E."/>
            <person name="Goraichik I."/>
            <person name="Dimitrov K.M."/>
            <person name="Suarez D.L."/>
            <person name="Swayne D.E."/>
        </authorList>
    </citation>
    <scope>NUCLEOTIDE SEQUENCE [LARGE SCALE GENOMIC DNA]</scope>
    <source>
        <strain evidence="1 2">DSM 22418</strain>
    </source>
</reference>
<proteinExistence type="predicted"/>
<gene>
    <name evidence="1" type="ORF">SAMN05660862_0498</name>
</gene>
<evidence type="ECO:0000313" key="2">
    <source>
        <dbReference type="Proteomes" id="UP000192980"/>
    </source>
</evidence>
<dbReference type="RefSeq" id="WP_085471372.1">
    <property type="nucleotide sequence ID" value="NZ_FXAU01000001.1"/>
</dbReference>
<dbReference type="Proteomes" id="UP000192980">
    <property type="component" value="Unassembled WGS sequence"/>
</dbReference>
<dbReference type="AlphaFoldDB" id="A0A1X7I606"/>
<evidence type="ECO:0000313" key="1">
    <source>
        <dbReference type="EMBL" id="SMG09912.1"/>
    </source>
</evidence>
<dbReference type="OrthoDB" id="700272at2"/>
<dbReference type="STRING" id="561061.SAMN05660862_0498"/>